<protein>
    <submittedName>
        <fullName evidence="2">DUF1015 family protein</fullName>
    </submittedName>
</protein>
<evidence type="ECO:0000313" key="2">
    <source>
        <dbReference type="EMBL" id="MFC5668069.1"/>
    </source>
</evidence>
<dbReference type="InterPro" id="IPR008323">
    <property type="entry name" value="UCP033563"/>
</dbReference>
<evidence type="ECO:0000313" key="3">
    <source>
        <dbReference type="Proteomes" id="UP001595975"/>
    </source>
</evidence>
<name>A0ABW0XG67_9ACTN</name>
<accession>A0ABW0XG67</accession>
<sequence length="456" mass="49962">MSTPSAESGVESPQGGPGDPGHVATAGLSLSPFRGLRYVPDRVGALAAVTSPPYDVVDPGRRLDLETADPHNVVRLILPRPEPEDTGDRPDRDTRYRHAARLLREWQREGVLAADPEPALYVYEQRVPATGDSPEVLQRGLIGALAVSGSEAGVVLPHEDVMPRPVADRVGLMRTTRANLEPLLLTYRGGGGASDVVERAVRAEPLLTTTTTDGTHHRLWAVTDPAEIAEIARDLATCRALIADGHHRWEMYLRLQREHRHLPRSPWDRGLVLLVDTARYPLRVRAIHRVLYRLPLDEALRRLGDQWQVKEVPGPLDTALQALAEQKRHGGSGFLLTGGDGVYHLVGDPDEALLDATVPRDKPEEWRHLDATVLHATLLDHTWQVPDGPDDIGYLHTAVAAEREAARTGGTAVLLHPVRESVVRRLAEQGVTMPRKSTSFGPKPATGLVLRNLELG</sequence>
<dbReference type="PANTHER" id="PTHR36454">
    <property type="entry name" value="LMO2823 PROTEIN"/>
    <property type="match status" value="1"/>
</dbReference>
<dbReference type="Pfam" id="PF06245">
    <property type="entry name" value="DUF1015"/>
    <property type="match status" value="1"/>
</dbReference>
<dbReference type="EMBL" id="JBHSOF010000078">
    <property type="protein sequence ID" value="MFC5668069.1"/>
    <property type="molecule type" value="Genomic_DNA"/>
</dbReference>
<dbReference type="RefSeq" id="WP_380229719.1">
    <property type="nucleotide sequence ID" value="NZ_JBHSOF010000078.1"/>
</dbReference>
<feature type="region of interest" description="Disordered" evidence="1">
    <location>
        <begin position="1"/>
        <end position="26"/>
    </location>
</feature>
<dbReference type="PANTHER" id="PTHR36454:SF1">
    <property type="entry name" value="DUF1015 DOMAIN-CONTAINING PROTEIN"/>
    <property type="match status" value="1"/>
</dbReference>
<dbReference type="PIRSF" id="PIRSF033563">
    <property type="entry name" value="UCP033563"/>
    <property type="match status" value="1"/>
</dbReference>
<reference evidence="3" key="1">
    <citation type="journal article" date="2019" name="Int. J. Syst. Evol. Microbiol.">
        <title>The Global Catalogue of Microorganisms (GCM) 10K type strain sequencing project: providing services to taxonomists for standard genome sequencing and annotation.</title>
        <authorList>
            <consortium name="The Broad Institute Genomics Platform"/>
            <consortium name="The Broad Institute Genome Sequencing Center for Infectious Disease"/>
            <person name="Wu L."/>
            <person name="Ma J."/>
        </authorList>
    </citation>
    <scope>NUCLEOTIDE SEQUENCE [LARGE SCALE GENOMIC DNA]</scope>
    <source>
        <strain evidence="3">CGMCC 4.1437</strain>
    </source>
</reference>
<organism evidence="2 3">
    <name type="scientific">Kitasatospora misakiensis</name>
    <dbReference type="NCBI Taxonomy" id="67330"/>
    <lineage>
        <taxon>Bacteria</taxon>
        <taxon>Bacillati</taxon>
        <taxon>Actinomycetota</taxon>
        <taxon>Actinomycetes</taxon>
        <taxon>Kitasatosporales</taxon>
        <taxon>Streptomycetaceae</taxon>
        <taxon>Kitasatospora</taxon>
    </lineage>
</organism>
<proteinExistence type="predicted"/>
<gene>
    <name evidence="2" type="ORF">ACFP3U_34530</name>
</gene>
<keyword evidence="3" id="KW-1185">Reference proteome</keyword>
<dbReference type="Proteomes" id="UP001595975">
    <property type="component" value="Unassembled WGS sequence"/>
</dbReference>
<comment type="caution">
    <text evidence="2">The sequence shown here is derived from an EMBL/GenBank/DDBJ whole genome shotgun (WGS) entry which is preliminary data.</text>
</comment>
<evidence type="ECO:0000256" key="1">
    <source>
        <dbReference type="SAM" id="MobiDB-lite"/>
    </source>
</evidence>